<dbReference type="RefSeq" id="WP_144995768.1">
    <property type="nucleotide sequence ID" value="NZ_CP036281.1"/>
</dbReference>
<accession>A0A518CMR9</accession>
<evidence type="ECO:0000313" key="2">
    <source>
        <dbReference type="Proteomes" id="UP000317178"/>
    </source>
</evidence>
<evidence type="ECO:0000313" key="1">
    <source>
        <dbReference type="EMBL" id="QDU80494.1"/>
    </source>
</evidence>
<proteinExistence type="predicted"/>
<protein>
    <submittedName>
        <fullName evidence="1">Uncharacterized protein</fullName>
    </submittedName>
</protein>
<dbReference type="KEGG" id="plon:Pla110_22240"/>
<organism evidence="1 2">
    <name type="scientific">Polystyrenella longa</name>
    <dbReference type="NCBI Taxonomy" id="2528007"/>
    <lineage>
        <taxon>Bacteria</taxon>
        <taxon>Pseudomonadati</taxon>
        <taxon>Planctomycetota</taxon>
        <taxon>Planctomycetia</taxon>
        <taxon>Planctomycetales</taxon>
        <taxon>Planctomycetaceae</taxon>
        <taxon>Polystyrenella</taxon>
    </lineage>
</organism>
<gene>
    <name evidence="1" type="ORF">Pla110_22240</name>
</gene>
<dbReference type="Proteomes" id="UP000317178">
    <property type="component" value="Chromosome"/>
</dbReference>
<reference evidence="1 2" key="1">
    <citation type="submission" date="2019-02" db="EMBL/GenBank/DDBJ databases">
        <title>Deep-cultivation of Planctomycetes and their phenomic and genomic characterization uncovers novel biology.</title>
        <authorList>
            <person name="Wiegand S."/>
            <person name="Jogler M."/>
            <person name="Boedeker C."/>
            <person name="Pinto D."/>
            <person name="Vollmers J."/>
            <person name="Rivas-Marin E."/>
            <person name="Kohn T."/>
            <person name="Peeters S.H."/>
            <person name="Heuer A."/>
            <person name="Rast P."/>
            <person name="Oberbeckmann S."/>
            <person name="Bunk B."/>
            <person name="Jeske O."/>
            <person name="Meyerdierks A."/>
            <person name="Storesund J.E."/>
            <person name="Kallscheuer N."/>
            <person name="Luecker S."/>
            <person name="Lage O.M."/>
            <person name="Pohl T."/>
            <person name="Merkel B.J."/>
            <person name="Hornburger P."/>
            <person name="Mueller R.-W."/>
            <person name="Bruemmer F."/>
            <person name="Labrenz M."/>
            <person name="Spormann A.M."/>
            <person name="Op den Camp H."/>
            <person name="Overmann J."/>
            <person name="Amann R."/>
            <person name="Jetten M.S.M."/>
            <person name="Mascher T."/>
            <person name="Medema M.H."/>
            <person name="Devos D.P."/>
            <person name="Kaster A.-K."/>
            <person name="Ovreas L."/>
            <person name="Rohde M."/>
            <person name="Galperin M.Y."/>
            <person name="Jogler C."/>
        </authorList>
    </citation>
    <scope>NUCLEOTIDE SEQUENCE [LARGE SCALE GENOMIC DNA]</scope>
    <source>
        <strain evidence="1 2">Pla110</strain>
    </source>
</reference>
<keyword evidence="2" id="KW-1185">Reference proteome</keyword>
<dbReference type="EMBL" id="CP036281">
    <property type="protein sequence ID" value="QDU80494.1"/>
    <property type="molecule type" value="Genomic_DNA"/>
</dbReference>
<sequence length="202" mass="23789">MADETTGMLVGFVHPTGTLRFPTFLIPVFEVQGHLSLQDGNCDGKIEKFNRLYPIDHIWMKEKPFRKHAEKRFFIIWEIAKERSYFDILPMYFVHGMTDNSVERVQIGDDFRIAYADRITGVRYGNKLSLRKYLVSSADFYAYNPFFALEVAEFIGNKKQYQRALERATNILMGENEDIAFAWRRMMQKEDEDNDNNTMARQ</sequence>
<dbReference type="AlphaFoldDB" id="A0A518CMR9"/>
<name>A0A518CMR9_9PLAN</name>